<evidence type="ECO:0000256" key="3">
    <source>
        <dbReference type="ARBA" id="ARBA00023128"/>
    </source>
</evidence>
<dbReference type="GO" id="GO:0006979">
    <property type="term" value="P:response to oxidative stress"/>
    <property type="evidence" value="ECO:0007669"/>
    <property type="project" value="TreeGrafter"/>
</dbReference>
<dbReference type="AlphaFoldDB" id="A0A1I7V4E9"/>
<reference evidence="8" key="1">
    <citation type="submission" date="2016-11" db="UniProtKB">
        <authorList>
            <consortium name="WormBaseParasite"/>
        </authorList>
    </citation>
    <scope>IDENTIFICATION</scope>
</reference>
<dbReference type="SMART" id="SM00584">
    <property type="entry name" value="TLDc"/>
    <property type="match status" value="1"/>
</dbReference>
<dbReference type="STRING" id="1561998.A0A1I7V4E9"/>
<evidence type="ECO:0000313" key="7">
    <source>
        <dbReference type="Proteomes" id="UP000095282"/>
    </source>
</evidence>
<dbReference type="GO" id="GO:0005739">
    <property type="term" value="C:mitochondrion"/>
    <property type="evidence" value="ECO:0007669"/>
    <property type="project" value="UniProtKB-SubCell"/>
</dbReference>
<feature type="domain" description="TLDc" evidence="6">
    <location>
        <begin position="267"/>
        <end position="439"/>
    </location>
</feature>
<dbReference type="Proteomes" id="UP000095282">
    <property type="component" value="Unplaced"/>
</dbReference>
<evidence type="ECO:0000313" key="8">
    <source>
        <dbReference type="WBParaSite" id="Csp11.Scaffold630.g22285.t1"/>
    </source>
</evidence>
<dbReference type="PANTHER" id="PTHR23354">
    <property type="entry name" value="NUCLEOLAR PROTEIN 7/ESTROGEN RECEPTOR COACTIVATOR-RELATED"/>
    <property type="match status" value="1"/>
</dbReference>
<accession>A0A1I7V4E9</accession>
<dbReference type="InterPro" id="IPR006571">
    <property type="entry name" value="TLDc_dom"/>
</dbReference>
<feature type="compositionally biased region" description="Polar residues" evidence="5">
    <location>
        <begin position="114"/>
        <end position="129"/>
    </location>
</feature>
<organism evidence="7 8">
    <name type="scientific">Caenorhabditis tropicalis</name>
    <dbReference type="NCBI Taxonomy" id="1561998"/>
    <lineage>
        <taxon>Eukaryota</taxon>
        <taxon>Metazoa</taxon>
        <taxon>Ecdysozoa</taxon>
        <taxon>Nematoda</taxon>
        <taxon>Chromadorea</taxon>
        <taxon>Rhabditida</taxon>
        <taxon>Rhabditina</taxon>
        <taxon>Rhabditomorpha</taxon>
        <taxon>Rhabditoidea</taxon>
        <taxon>Rhabditidae</taxon>
        <taxon>Peloderinae</taxon>
        <taxon>Caenorhabditis</taxon>
    </lineage>
</organism>
<evidence type="ECO:0000256" key="5">
    <source>
        <dbReference type="SAM" id="MobiDB-lite"/>
    </source>
</evidence>
<sequence length="440" mass="49232">MGANESAYSSTDQTIPVRRRAHTSYTRSAPDYFGSHQDRIQAGHSSISNNNDNNNDVEHKNSNVILTEFDVKQMMARSRAGTVCVSSMRRQTSEETEKSMLESVVGGPSDDVEQSSGMSKKGSITSRKSIGSHDSGVGTHPNSPIASSLHLPTTSSRPDDMTALPQITVSQAEDTTKNEEEQKKRNIKRAIMKKVFKKKKSAKVIEMRNRSQSLGSPLYSGEKSTPLFGSSLLNREWELVTVSEMCRRLSLDQELEMPIPDGANTSQVLDDLMIRQVMDILPPRAEGYPWVNIYNSEKHGFSLATMYRKMAEFDEDLSPVLLIIRDTKEHVFGAVVSSAIRPSDHFFGTGDSCLLWRFTGEVPHTRELRQYNWTGDNQYFVNAAKDSLSIGAGSGRYGLWLDADLNHGRSQKCETFDNEPLCGDNEDFIIQFIEAYGFRM</sequence>
<keyword evidence="3" id="KW-0496">Mitochondrion</keyword>
<dbReference type="GO" id="GO:0005634">
    <property type="term" value="C:nucleus"/>
    <property type="evidence" value="ECO:0007669"/>
    <property type="project" value="TreeGrafter"/>
</dbReference>
<dbReference type="Pfam" id="PF07534">
    <property type="entry name" value="TLD"/>
    <property type="match status" value="1"/>
</dbReference>
<comment type="subcellular location">
    <subcellularLocation>
        <location evidence="1">Mitochondrion</location>
    </subcellularLocation>
</comment>
<name>A0A1I7V4E9_9PELO</name>
<dbReference type="PANTHER" id="PTHR23354:SF62">
    <property type="entry name" value="MUSTARD, ISOFORM V"/>
    <property type="match status" value="1"/>
</dbReference>
<feature type="compositionally biased region" description="Polar residues" evidence="5">
    <location>
        <begin position="140"/>
        <end position="156"/>
    </location>
</feature>
<feature type="compositionally biased region" description="Basic and acidic residues" evidence="5">
    <location>
        <begin position="91"/>
        <end position="100"/>
    </location>
</feature>
<evidence type="ECO:0000256" key="2">
    <source>
        <dbReference type="ARBA" id="ARBA00009540"/>
    </source>
</evidence>
<protein>
    <recommendedName>
        <fullName evidence="4">Oxidation resistance protein 1</fullName>
    </recommendedName>
</protein>
<evidence type="ECO:0000256" key="1">
    <source>
        <dbReference type="ARBA" id="ARBA00004173"/>
    </source>
</evidence>
<evidence type="ECO:0000259" key="6">
    <source>
        <dbReference type="PROSITE" id="PS51886"/>
    </source>
</evidence>
<dbReference type="eggNOG" id="KOG2372">
    <property type="taxonomic scope" value="Eukaryota"/>
</dbReference>
<comment type="similarity">
    <text evidence="2">Belongs to the OXR1 family.</text>
</comment>
<feature type="region of interest" description="Disordered" evidence="5">
    <location>
        <begin position="85"/>
        <end position="161"/>
    </location>
</feature>
<dbReference type="PROSITE" id="PS51886">
    <property type="entry name" value="TLDC"/>
    <property type="match status" value="1"/>
</dbReference>
<keyword evidence="7" id="KW-1185">Reference proteome</keyword>
<dbReference type="WBParaSite" id="Csp11.Scaffold630.g22285.t1">
    <property type="protein sequence ID" value="Csp11.Scaffold630.g22285.t1"/>
    <property type="gene ID" value="Csp11.Scaffold630.g22285"/>
</dbReference>
<evidence type="ECO:0000256" key="4">
    <source>
        <dbReference type="ARBA" id="ARBA00040604"/>
    </source>
</evidence>
<proteinExistence type="inferred from homology"/>